<protein>
    <submittedName>
        <fullName evidence="1">Uncharacterized protein</fullName>
    </submittedName>
</protein>
<name>A0ABS4KWF6_STRAV</name>
<dbReference type="Gene3D" id="3.40.50.300">
    <property type="entry name" value="P-loop containing nucleotide triphosphate hydrolases"/>
    <property type="match status" value="1"/>
</dbReference>
<evidence type="ECO:0000313" key="1">
    <source>
        <dbReference type="EMBL" id="MBP2034368.1"/>
    </source>
</evidence>
<organism evidence="1 2">
    <name type="scientific">Streptomyces avidinii</name>
    <dbReference type="NCBI Taxonomy" id="1895"/>
    <lineage>
        <taxon>Bacteria</taxon>
        <taxon>Bacillati</taxon>
        <taxon>Actinomycetota</taxon>
        <taxon>Actinomycetes</taxon>
        <taxon>Kitasatosporales</taxon>
        <taxon>Streptomycetaceae</taxon>
        <taxon>Streptomyces</taxon>
    </lineage>
</organism>
<comment type="caution">
    <text evidence="1">The sequence shown here is derived from an EMBL/GenBank/DDBJ whole genome shotgun (WGS) entry which is preliminary data.</text>
</comment>
<sequence>MGETTVAEAGGDLLADGGVPHAVLDLDWLRQFWPSPPDDRFTFDMLLRNLRNLRSIAGNYLDAGATSLVLAGVIEQQDGRKQLAHPIGVDLTVCRLWAELLVVHGLGRCRDGGLGVL</sequence>
<proteinExistence type="predicted"/>
<reference evidence="1 2" key="1">
    <citation type="submission" date="2021-03" db="EMBL/GenBank/DDBJ databases">
        <title>Genomic Encyclopedia of Type Strains, Phase IV (KMG-IV): sequencing the most valuable type-strain genomes for metagenomic binning, comparative biology and taxonomic classification.</title>
        <authorList>
            <person name="Goeker M."/>
        </authorList>
    </citation>
    <scope>NUCLEOTIDE SEQUENCE [LARGE SCALE GENOMIC DNA]</scope>
    <source>
        <strain evidence="1 2">DSM 40526</strain>
    </source>
</reference>
<gene>
    <name evidence="1" type="ORF">J2Z77_000152</name>
</gene>
<dbReference type="Proteomes" id="UP001519310">
    <property type="component" value="Unassembled WGS sequence"/>
</dbReference>
<evidence type="ECO:0000313" key="2">
    <source>
        <dbReference type="Proteomes" id="UP001519310"/>
    </source>
</evidence>
<accession>A0ABS4KWF6</accession>
<dbReference type="RefSeq" id="WP_189964820.1">
    <property type="nucleotide sequence ID" value="NZ_JAGGLQ010000001.1"/>
</dbReference>
<dbReference type="InterPro" id="IPR027417">
    <property type="entry name" value="P-loop_NTPase"/>
</dbReference>
<keyword evidence="2" id="KW-1185">Reference proteome</keyword>
<dbReference type="EMBL" id="JAGGLQ010000001">
    <property type="protein sequence ID" value="MBP2034368.1"/>
    <property type="molecule type" value="Genomic_DNA"/>
</dbReference>